<evidence type="ECO:0000259" key="2">
    <source>
        <dbReference type="Pfam" id="PF09413"/>
    </source>
</evidence>
<name>A0ABT8SKT8_9CAUL</name>
<evidence type="ECO:0000313" key="3">
    <source>
        <dbReference type="EMBL" id="MDO1559119.1"/>
    </source>
</evidence>
<evidence type="ECO:0000256" key="1">
    <source>
        <dbReference type="SAM" id="Phobius"/>
    </source>
</evidence>
<dbReference type="Proteomes" id="UP001169063">
    <property type="component" value="Unassembled WGS sequence"/>
</dbReference>
<dbReference type="InterPro" id="IPR011322">
    <property type="entry name" value="N-reg_PII-like_a/b"/>
</dbReference>
<accession>A0ABT8SKT8</accession>
<sequence length="144" mass="14821">MALVLIERFHEVYEAELARALLDSHGIEAVVADTGLATIDPLMQRALGGTRLMAPASQADAARELLARAQRGELALAEGDDLPRREGGPGLAVATLAAVTMAPELALGVSGGKGRMSLVRIVGLALVALASVGFLLIFAANLLA</sequence>
<dbReference type="SUPFAM" id="SSF54913">
    <property type="entry name" value="GlnB-like"/>
    <property type="match status" value="1"/>
</dbReference>
<protein>
    <submittedName>
        <fullName evidence="3">DUF2007 domain-containing protein</fullName>
    </submittedName>
</protein>
<keyword evidence="1" id="KW-0812">Transmembrane</keyword>
<reference evidence="3" key="1">
    <citation type="submission" date="2023-07" db="EMBL/GenBank/DDBJ databases">
        <title>Brevundimonas soil sp. nov., isolated from the soil of chemical plant.</title>
        <authorList>
            <person name="Wu N."/>
        </authorList>
    </citation>
    <scope>NUCLEOTIDE SEQUENCE</scope>
    <source>
        <strain evidence="3">XZ-24</strain>
    </source>
</reference>
<proteinExistence type="predicted"/>
<dbReference type="Gene3D" id="3.30.70.790">
    <property type="entry name" value="UreE, C-terminal domain"/>
    <property type="match status" value="1"/>
</dbReference>
<gene>
    <name evidence="3" type="ORF">Q0812_06720</name>
</gene>
<evidence type="ECO:0000313" key="4">
    <source>
        <dbReference type="Proteomes" id="UP001169063"/>
    </source>
</evidence>
<dbReference type="Pfam" id="PF09413">
    <property type="entry name" value="DUF2007"/>
    <property type="match status" value="1"/>
</dbReference>
<keyword evidence="1" id="KW-1133">Transmembrane helix</keyword>
<dbReference type="RefSeq" id="WP_302109542.1">
    <property type="nucleotide sequence ID" value="NZ_JAUKTR010000002.1"/>
</dbReference>
<feature type="domain" description="DUF2007" evidence="2">
    <location>
        <begin position="11"/>
        <end position="70"/>
    </location>
</feature>
<organism evidence="3 4">
    <name type="scientific">Peiella sedimenti</name>
    <dbReference type="NCBI Taxonomy" id="3061083"/>
    <lineage>
        <taxon>Bacteria</taxon>
        <taxon>Pseudomonadati</taxon>
        <taxon>Pseudomonadota</taxon>
        <taxon>Alphaproteobacteria</taxon>
        <taxon>Caulobacterales</taxon>
        <taxon>Caulobacteraceae</taxon>
        <taxon>Peiella</taxon>
    </lineage>
</organism>
<dbReference type="InterPro" id="IPR018551">
    <property type="entry name" value="DUF2007"/>
</dbReference>
<comment type="caution">
    <text evidence="3">The sequence shown here is derived from an EMBL/GenBank/DDBJ whole genome shotgun (WGS) entry which is preliminary data.</text>
</comment>
<keyword evidence="1" id="KW-0472">Membrane</keyword>
<feature type="transmembrane region" description="Helical" evidence="1">
    <location>
        <begin position="121"/>
        <end position="143"/>
    </location>
</feature>
<keyword evidence="4" id="KW-1185">Reference proteome</keyword>
<dbReference type="EMBL" id="JAUKTR010000002">
    <property type="protein sequence ID" value="MDO1559119.1"/>
    <property type="molecule type" value="Genomic_DNA"/>
</dbReference>